<evidence type="ECO:0000259" key="5">
    <source>
        <dbReference type="Pfam" id="PF07993"/>
    </source>
</evidence>
<keyword evidence="4" id="KW-0560">Oxidoreductase</keyword>
<organism evidence="6 7">
    <name type="scientific">Eucalyptus globulus</name>
    <name type="common">Tasmanian blue gum</name>
    <dbReference type="NCBI Taxonomy" id="34317"/>
    <lineage>
        <taxon>Eukaryota</taxon>
        <taxon>Viridiplantae</taxon>
        <taxon>Streptophyta</taxon>
        <taxon>Embryophyta</taxon>
        <taxon>Tracheophyta</taxon>
        <taxon>Spermatophyta</taxon>
        <taxon>Magnoliopsida</taxon>
        <taxon>eudicotyledons</taxon>
        <taxon>Gunneridae</taxon>
        <taxon>Pentapetalae</taxon>
        <taxon>rosids</taxon>
        <taxon>malvids</taxon>
        <taxon>Myrtales</taxon>
        <taxon>Myrtaceae</taxon>
        <taxon>Myrtoideae</taxon>
        <taxon>Eucalypteae</taxon>
        <taxon>Eucalyptus</taxon>
    </lineage>
</organism>
<evidence type="ECO:0000256" key="2">
    <source>
        <dbReference type="ARBA" id="ARBA00022516"/>
    </source>
</evidence>
<dbReference type="Proteomes" id="UP001634007">
    <property type="component" value="Unassembled WGS sequence"/>
</dbReference>
<dbReference type="CDD" id="cd09071">
    <property type="entry name" value="FAR_C"/>
    <property type="match status" value="1"/>
</dbReference>
<evidence type="ECO:0000256" key="3">
    <source>
        <dbReference type="ARBA" id="ARBA00023098"/>
    </source>
</evidence>
<proteinExistence type="inferred from homology"/>
<keyword evidence="2 4" id="KW-0444">Lipid biosynthesis</keyword>
<comment type="function">
    <text evidence="4">Catalyzes the reduction of fatty acyl-CoA to fatty alcohols.</text>
</comment>
<gene>
    <name evidence="6" type="ORF">ACJRO7_030494</name>
</gene>
<evidence type="ECO:0000256" key="1">
    <source>
        <dbReference type="ARBA" id="ARBA00005928"/>
    </source>
</evidence>
<keyword evidence="3 4" id="KW-0443">Lipid metabolism</keyword>
<comment type="caution">
    <text evidence="6">The sequence shown here is derived from an EMBL/GenBank/DDBJ whole genome shotgun (WGS) entry which is preliminary data.</text>
</comment>
<comment type="catalytic activity">
    <reaction evidence="4">
        <text>a long-chain fatty acyl-CoA + 2 NADPH + 2 H(+) = a long-chain primary fatty alcohol + 2 NADP(+) + CoA</text>
        <dbReference type="Rhea" id="RHEA:52716"/>
        <dbReference type="ChEBI" id="CHEBI:15378"/>
        <dbReference type="ChEBI" id="CHEBI:57287"/>
        <dbReference type="ChEBI" id="CHEBI:57783"/>
        <dbReference type="ChEBI" id="CHEBI:58349"/>
        <dbReference type="ChEBI" id="CHEBI:77396"/>
        <dbReference type="ChEBI" id="CHEBI:83139"/>
        <dbReference type="EC" id="1.2.1.84"/>
    </reaction>
</comment>
<dbReference type="SUPFAM" id="SSF51735">
    <property type="entry name" value="NAD(P)-binding Rossmann-fold domains"/>
    <property type="match status" value="1"/>
</dbReference>
<accession>A0ABD3JPJ8</accession>
<dbReference type="GO" id="GO:0006629">
    <property type="term" value="P:lipid metabolic process"/>
    <property type="evidence" value="ECO:0007669"/>
    <property type="project" value="UniProtKB-KW"/>
</dbReference>
<protein>
    <recommendedName>
        <fullName evidence="4">Fatty acyl-CoA reductase</fullName>
        <ecNumber evidence="4">1.2.1.84</ecNumber>
    </recommendedName>
</protein>
<feature type="domain" description="Thioester reductase (TE)" evidence="5">
    <location>
        <begin position="63"/>
        <end position="361"/>
    </location>
</feature>
<dbReference type="EMBL" id="JBJKBG010000008">
    <property type="protein sequence ID" value="KAL3725475.1"/>
    <property type="molecule type" value="Genomic_DNA"/>
</dbReference>
<dbReference type="AlphaFoldDB" id="A0ABD3JPJ8"/>
<keyword evidence="4" id="KW-0521">NADP</keyword>
<dbReference type="EC" id="1.2.1.84" evidence="4"/>
<dbReference type="Gene3D" id="3.40.50.720">
    <property type="entry name" value="NAD(P)-binding Rossmann-like Domain"/>
    <property type="match status" value="1"/>
</dbReference>
<comment type="similarity">
    <text evidence="1 4">Belongs to the fatty acyl-CoA reductase family.</text>
</comment>
<dbReference type="CDD" id="cd05236">
    <property type="entry name" value="FAR-N_SDR_e"/>
    <property type="match status" value="1"/>
</dbReference>
<dbReference type="InterPro" id="IPR013120">
    <property type="entry name" value="FAR_NAD-bd"/>
</dbReference>
<evidence type="ECO:0000313" key="6">
    <source>
        <dbReference type="EMBL" id="KAL3725475.1"/>
    </source>
</evidence>
<dbReference type="PANTHER" id="PTHR11011">
    <property type="entry name" value="MALE STERILITY PROTEIN 2-RELATED"/>
    <property type="match status" value="1"/>
</dbReference>
<dbReference type="GO" id="GO:0102965">
    <property type="term" value="F:alcohol-forming long-chain fatty acyl-CoA reductase activity"/>
    <property type="evidence" value="ECO:0007669"/>
    <property type="project" value="UniProtKB-EC"/>
</dbReference>
<dbReference type="InterPro" id="IPR026055">
    <property type="entry name" value="FAR"/>
</dbReference>
<name>A0ABD3JPJ8_EUCGL</name>
<dbReference type="InterPro" id="IPR036291">
    <property type="entry name" value="NAD(P)-bd_dom_sf"/>
</dbReference>
<dbReference type="InterPro" id="IPR033640">
    <property type="entry name" value="FAR_C"/>
</dbReference>
<dbReference type="Pfam" id="PF07993">
    <property type="entry name" value="NAD_binding_4"/>
    <property type="match status" value="1"/>
</dbReference>
<evidence type="ECO:0000256" key="4">
    <source>
        <dbReference type="RuleBase" id="RU363097"/>
    </source>
</evidence>
<sequence>MGLDIVQFLENKTILVTGATGFLAKTTLSLSLSFSLGTILVMGATGSLSLSLSLLPPPPPALFVEKLLRIQPNVKKMYVFILAISLIRAMDKQAATQRLHEELIQKKLFGILREEWAENFNSIVEKLSPIPGDVSCENLGVHDFDLRSEMWREIDIIVSSAATTKFDERYDIALAVNTFGAKHVAEFAVRCVNIKMLLHISTAYVCGNMTGIIQENAFSMGETLNRSRKLDVNEEKLLVEELMNELRERNASEREITIALKKLGLQRARLHGWPNTYTLTKAMGEMMVQHHLKQNIPLAVMRSTIITSTYQEPFAGWIEGFPPRTMDSIAINYGRGRLEYFLGKPDAILDTIPVDMVVNVMIVAMAVHANPTNSNKIYHVGSSRKHPLTYSDLQDIVCSYFKDNPWINEDGKPVKVREPKVMGSMASFRKHVRCYILMSKVLKVASSVFGGYFQGLHADLDKKVNLAVRLAELYEPYIFSTGSMHWPIFDDTNTMTMRDTAFNSGVNSESVFYFDPRCMDWEDYFERSHLPGVVKAFKHK</sequence>
<keyword evidence="7" id="KW-1185">Reference proteome</keyword>
<evidence type="ECO:0000313" key="7">
    <source>
        <dbReference type="Proteomes" id="UP001634007"/>
    </source>
</evidence>
<reference evidence="6 7" key="1">
    <citation type="submission" date="2024-11" db="EMBL/GenBank/DDBJ databases">
        <title>Chromosome-level genome assembly of Eucalyptus globulus Labill. provides insights into its genome evolution.</title>
        <authorList>
            <person name="Li X."/>
        </authorList>
    </citation>
    <scope>NUCLEOTIDE SEQUENCE [LARGE SCALE GENOMIC DNA]</scope>
    <source>
        <strain evidence="6">CL2024</strain>
        <tissue evidence="6">Fresh tender leaves</tissue>
    </source>
</reference>
<dbReference type="PANTHER" id="PTHR11011:SF109">
    <property type="entry name" value="FATTY ACYL-COA REDUCTASE 1"/>
    <property type="match status" value="1"/>
</dbReference>